<dbReference type="InterPro" id="IPR043502">
    <property type="entry name" value="DNA/RNA_pol_sf"/>
</dbReference>
<organism evidence="2 3">
    <name type="scientific">Amazona collaria</name>
    <name type="common">yellow-billed parrot</name>
    <dbReference type="NCBI Taxonomy" id="241587"/>
    <lineage>
        <taxon>Eukaryota</taxon>
        <taxon>Metazoa</taxon>
        <taxon>Chordata</taxon>
        <taxon>Craniata</taxon>
        <taxon>Vertebrata</taxon>
        <taxon>Euteleostomi</taxon>
        <taxon>Archelosauria</taxon>
        <taxon>Archosauria</taxon>
        <taxon>Dinosauria</taxon>
        <taxon>Saurischia</taxon>
        <taxon>Theropoda</taxon>
        <taxon>Coelurosauria</taxon>
        <taxon>Aves</taxon>
        <taxon>Neognathae</taxon>
        <taxon>Neoaves</taxon>
        <taxon>Telluraves</taxon>
        <taxon>Australaves</taxon>
        <taxon>Psittaciformes</taxon>
        <taxon>Psittacidae</taxon>
        <taxon>Amazona</taxon>
    </lineage>
</organism>
<dbReference type="InterPro" id="IPR041577">
    <property type="entry name" value="RT_RNaseH_2"/>
</dbReference>
<accession>A0A8B9F6D8</accession>
<evidence type="ECO:0000259" key="1">
    <source>
        <dbReference type="Pfam" id="PF17919"/>
    </source>
</evidence>
<feature type="domain" description="Reverse transcriptase/retrotransposon-derived protein RNase H-like" evidence="1">
    <location>
        <begin position="20"/>
        <end position="109"/>
    </location>
</feature>
<dbReference type="AlphaFoldDB" id="A0A8B9F6D8"/>
<dbReference type="SUPFAM" id="SSF56672">
    <property type="entry name" value="DNA/RNA polymerases"/>
    <property type="match status" value="1"/>
</dbReference>
<keyword evidence="3" id="KW-1185">Reference proteome</keyword>
<dbReference type="Gene3D" id="3.10.20.370">
    <property type="match status" value="1"/>
</dbReference>
<proteinExistence type="predicted"/>
<dbReference type="Ensembl" id="ENSACOT00000003382.1">
    <property type="protein sequence ID" value="ENSACOP00000003264.1"/>
    <property type="gene ID" value="ENSACOG00000002287.1"/>
</dbReference>
<dbReference type="Ensembl" id="ENSACOT00000003255.1">
    <property type="protein sequence ID" value="ENSACOP00000003141.1"/>
    <property type="gene ID" value="ENSACOG00000002192.1"/>
</dbReference>
<reference evidence="2" key="1">
    <citation type="submission" date="2025-05" db="UniProtKB">
        <authorList>
            <consortium name="Ensembl"/>
        </authorList>
    </citation>
    <scope>IDENTIFICATION</scope>
</reference>
<evidence type="ECO:0000313" key="2">
    <source>
        <dbReference type="Ensembl" id="ENSACOP00000003141.1"/>
    </source>
</evidence>
<dbReference type="Pfam" id="PF17919">
    <property type="entry name" value="RT_RNaseH_2"/>
    <property type="match status" value="1"/>
</dbReference>
<name>A0A8B9F6D8_9PSIT</name>
<sequence>MELQNSYEATRNEEVEPIAWGLGRKQASKATKGALPSAPALSPPDYTKAFSIYVHERKGIDSGVITQKSGLLQRPVAYYSVQLDLVTTGAPACIKSVAAVVTMLEKMKDMT</sequence>
<protein>
    <recommendedName>
        <fullName evidence="1">Reverse transcriptase/retrotransposon-derived protein RNase H-like domain-containing protein</fullName>
    </recommendedName>
</protein>
<evidence type="ECO:0000313" key="3">
    <source>
        <dbReference type="Proteomes" id="UP000694522"/>
    </source>
</evidence>
<dbReference type="Proteomes" id="UP000694522">
    <property type="component" value="Unplaced"/>
</dbReference>